<protein>
    <submittedName>
        <fullName evidence="2">Uncharacterized protein</fullName>
    </submittedName>
</protein>
<evidence type="ECO:0000313" key="3">
    <source>
        <dbReference type="Proteomes" id="UP000070501"/>
    </source>
</evidence>
<keyword evidence="3" id="KW-1185">Reference proteome</keyword>
<feature type="compositionally biased region" description="Acidic residues" evidence="1">
    <location>
        <begin position="135"/>
        <end position="148"/>
    </location>
</feature>
<feature type="region of interest" description="Disordered" evidence="1">
    <location>
        <begin position="225"/>
        <end position="244"/>
    </location>
</feature>
<sequence>MVPAAGQSAQSGNPFRRKTAMSQASEHDISNPSSPVPASPFANAGLEPGLRTASAIGSEPSDDFYTTSQPVLPRPPFTTFRSSGFDSDTRGSGDDSLQARPKKIVKKVRVQSPPPSSPEDIVPVTRSDSHKYSYNDDEIDDAPSDDSTDNGRRTGAIIDSNAAYAGVTERTSRAVPSGGPPTNPFTRTLQDIEGGTTGDDGSAAAAGGTKGAMDVDSFKRLLLTGNVDPHVAQKGVDVATAPSP</sequence>
<dbReference type="InParanoid" id="A0A136IZB6"/>
<organism evidence="2 3">
    <name type="scientific">Microdochium bolleyi</name>
    <dbReference type="NCBI Taxonomy" id="196109"/>
    <lineage>
        <taxon>Eukaryota</taxon>
        <taxon>Fungi</taxon>
        <taxon>Dikarya</taxon>
        <taxon>Ascomycota</taxon>
        <taxon>Pezizomycotina</taxon>
        <taxon>Sordariomycetes</taxon>
        <taxon>Xylariomycetidae</taxon>
        <taxon>Xylariales</taxon>
        <taxon>Microdochiaceae</taxon>
        <taxon>Microdochium</taxon>
    </lineage>
</organism>
<dbReference type="Proteomes" id="UP000070501">
    <property type="component" value="Unassembled WGS sequence"/>
</dbReference>
<feature type="region of interest" description="Disordered" evidence="1">
    <location>
        <begin position="1"/>
        <end position="210"/>
    </location>
</feature>
<evidence type="ECO:0000256" key="1">
    <source>
        <dbReference type="SAM" id="MobiDB-lite"/>
    </source>
</evidence>
<feature type="compositionally biased region" description="Low complexity" evidence="1">
    <location>
        <begin position="199"/>
        <end position="210"/>
    </location>
</feature>
<evidence type="ECO:0000313" key="2">
    <source>
        <dbReference type="EMBL" id="KXJ90325.1"/>
    </source>
</evidence>
<proteinExistence type="predicted"/>
<feature type="non-terminal residue" evidence="2">
    <location>
        <position position="244"/>
    </location>
</feature>
<name>A0A136IZB6_9PEZI</name>
<dbReference type="AlphaFoldDB" id="A0A136IZB6"/>
<reference evidence="3" key="1">
    <citation type="submission" date="2016-02" db="EMBL/GenBank/DDBJ databases">
        <title>Draft genome sequence of Microdochium bolleyi, a fungal endophyte of beachgrass.</title>
        <authorList>
            <consortium name="DOE Joint Genome Institute"/>
            <person name="David A.S."/>
            <person name="May G."/>
            <person name="Haridas S."/>
            <person name="Lim J."/>
            <person name="Wang M."/>
            <person name="Labutti K."/>
            <person name="Lipzen A."/>
            <person name="Barry K."/>
            <person name="Grigoriev I.V."/>
        </authorList>
    </citation>
    <scope>NUCLEOTIDE SEQUENCE [LARGE SCALE GENOMIC DNA]</scope>
    <source>
        <strain evidence="3">J235TASD1</strain>
    </source>
</reference>
<feature type="compositionally biased region" description="Basic residues" evidence="1">
    <location>
        <begin position="100"/>
        <end position="109"/>
    </location>
</feature>
<dbReference type="EMBL" id="KQ964253">
    <property type="protein sequence ID" value="KXJ90325.1"/>
    <property type="molecule type" value="Genomic_DNA"/>
</dbReference>
<dbReference type="OrthoDB" id="428854at2759"/>
<accession>A0A136IZB6</accession>
<gene>
    <name evidence="2" type="ORF">Micbo1qcDRAFT_164878</name>
</gene>
<dbReference type="STRING" id="196109.A0A136IZB6"/>